<dbReference type="Proteomes" id="UP000027222">
    <property type="component" value="Unassembled WGS sequence"/>
</dbReference>
<feature type="signal peptide" evidence="1">
    <location>
        <begin position="1"/>
        <end position="19"/>
    </location>
</feature>
<feature type="chain" id="PRO_5001646397" evidence="1">
    <location>
        <begin position="20"/>
        <end position="67"/>
    </location>
</feature>
<evidence type="ECO:0000313" key="3">
    <source>
        <dbReference type="Proteomes" id="UP000027222"/>
    </source>
</evidence>
<sequence length="67" mass="6708">MQISRAFFALLPFLTITMAAPANVAEAGLVKRAEDVKPASVSIGFGYGGGGHTSTVTVTKPAAATAA</sequence>
<name>A0A067T339_GALM3</name>
<dbReference type="AlphaFoldDB" id="A0A067T339"/>
<accession>A0A067T339</accession>
<keyword evidence="1" id="KW-0732">Signal</keyword>
<keyword evidence="3" id="KW-1185">Reference proteome</keyword>
<proteinExistence type="predicted"/>
<reference evidence="3" key="1">
    <citation type="journal article" date="2014" name="Proc. Natl. Acad. Sci. U.S.A.">
        <title>Extensive sampling of basidiomycete genomes demonstrates inadequacy of the white-rot/brown-rot paradigm for wood decay fungi.</title>
        <authorList>
            <person name="Riley R."/>
            <person name="Salamov A.A."/>
            <person name="Brown D.W."/>
            <person name="Nagy L.G."/>
            <person name="Floudas D."/>
            <person name="Held B.W."/>
            <person name="Levasseur A."/>
            <person name="Lombard V."/>
            <person name="Morin E."/>
            <person name="Otillar R."/>
            <person name="Lindquist E.A."/>
            <person name="Sun H."/>
            <person name="LaButti K.M."/>
            <person name="Schmutz J."/>
            <person name="Jabbour D."/>
            <person name="Luo H."/>
            <person name="Baker S.E."/>
            <person name="Pisabarro A.G."/>
            <person name="Walton J.D."/>
            <person name="Blanchette R.A."/>
            <person name="Henrissat B."/>
            <person name="Martin F."/>
            <person name="Cullen D."/>
            <person name="Hibbett D.S."/>
            <person name="Grigoriev I.V."/>
        </authorList>
    </citation>
    <scope>NUCLEOTIDE SEQUENCE [LARGE SCALE GENOMIC DNA]</scope>
    <source>
        <strain evidence="3">CBS 339.88</strain>
    </source>
</reference>
<evidence type="ECO:0000313" key="2">
    <source>
        <dbReference type="EMBL" id="KDR77531.1"/>
    </source>
</evidence>
<dbReference type="HOGENOM" id="CLU_2812523_0_0_1"/>
<evidence type="ECO:0000256" key="1">
    <source>
        <dbReference type="SAM" id="SignalP"/>
    </source>
</evidence>
<gene>
    <name evidence="2" type="ORF">GALMADRAFT_138626</name>
</gene>
<dbReference type="EMBL" id="KL142376">
    <property type="protein sequence ID" value="KDR77531.1"/>
    <property type="molecule type" value="Genomic_DNA"/>
</dbReference>
<protein>
    <submittedName>
        <fullName evidence="2">Uncharacterized protein</fullName>
    </submittedName>
</protein>
<organism evidence="2 3">
    <name type="scientific">Galerina marginata (strain CBS 339.88)</name>
    <dbReference type="NCBI Taxonomy" id="685588"/>
    <lineage>
        <taxon>Eukaryota</taxon>
        <taxon>Fungi</taxon>
        <taxon>Dikarya</taxon>
        <taxon>Basidiomycota</taxon>
        <taxon>Agaricomycotina</taxon>
        <taxon>Agaricomycetes</taxon>
        <taxon>Agaricomycetidae</taxon>
        <taxon>Agaricales</taxon>
        <taxon>Agaricineae</taxon>
        <taxon>Strophariaceae</taxon>
        <taxon>Galerina</taxon>
    </lineage>
</organism>